<comment type="caution">
    <text evidence="1">The sequence shown here is derived from an EMBL/GenBank/DDBJ whole genome shotgun (WGS) entry which is preliminary data.</text>
</comment>
<proteinExistence type="predicted"/>
<reference evidence="1 2" key="1">
    <citation type="journal article" date="2021" name="Nat. Plants">
        <title>The Taxus genome provides insights into paclitaxel biosynthesis.</title>
        <authorList>
            <person name="Xiong X."/>
            <person name="Gou J."/>
            <person name="Liao Q."/>
            <person name="Li Y."/>
            <person name="Zhou Q."/>
            <person name="Bi G."/>
            <person name="Li C."/>
            <person name="Du R."/>
            <person name="Wang X."/>
            <person name="Sun T."/>
            <person name="Guo L."/>
            <person name="Liang H."/>
            <person name="Lu P."/>
            <person name="Wu Y."/>
            <person name="Zhang Z."/>
            <person name="Ro D.K."/>
            <person name="Shang Y."/>
            <person name="Huang S."/>
            <person name="Yan J."/>
        </authorList>
    </citation>
    <scope>NUCLEOTIDE SEQUENCE [LARGE SCALE GENOMIC DNA]</scope>
    <source>
        <strain evidence="1">Ta-2019</strain>
    </source>
</reference>
<evidence type="ECO:0000313" key="1">
    <source>
        <dbReference type="EMBL" id="KAH9290118.1"/>
    </source>
</evidence>
<evidence type="ECO:0000313" key="2">
    <source>
        <dbReference type="Proteomes" id="UP000824469"/>
    </source>
</evidence>
<gene>
    <name evidence="1" type="ORF">KI387_034235</name>
</gene>
<organism evidence="1 2">
    <name type="scientific">Taxus chinensis</name>
    <name type="common">Chinese yew</name>
    <name type="synonym">Taxus wallichiana var. chinensis</name>
    <dbReference type="NCBI Taxonomy" id="29808"/>
    <lineage>
        <taxon>Eukaryota</taxon>
        <taxon>Viridiplantae</taxon>
        <taxon>Streptophyta</taxon>
        <taxon>Embryophyta</taxon>
        <taxon>Tracheophyta</taxon>
        <taxon>Spermatophyta</taxon>
        <taxon>Pinopsida</taxon>
        <taxon>Pinidae</taxon>
        <taxon>Conifers II</taxon>
        <taxon>Cupressales</taxon>
        <taxon>Taxaceae</taxon>
        <taxon>Taxus</taxon>
    </lineage>
</organism>
<dbReference type="EMBL" id="JAHRHJ020003813">
    <property type="protein sequence ID" value="KAH9290118.1"/>
    <property type="molecule type" value="Genomic_DNA"/>
</dbReference>
<protein>
    <submittedName>
        <fullName evidence="1">Uncharacterized protein</fullName>
    </submittedName>
</protein>
<dbReference type="Proteomes" id="UP000824469">
    <property type="component" value="Unassembled WGS sequence"/>
</dbReference>
<feature type="non-terminal residue" evidence="1">
    <location>
        <position position="1"/>
    </location>
</feature>
<feature type="non-terminal residue" evidence="1">
    <location>
        <position position="67"/>
    </location>
</feature>
<accession>A0AA38C589</accession>
<dbReference type="AlphaFoldDB" id="A0AA38C589"/>
<name>A0AA38C589_TAXCH</name>
<sequence>IKKSSLSNLNYELMSSATVEHDSMSKEFISAQQQITTKAQEKHAGNDRVQQMLRIAGSILPDCSHAC</sequence>
<keyword evidence="2" id="KW-1185">Reference proteome</keyword>